<reference evidence="1 2" key="1">
    <citation type="submission" date="2013-11" db="EMBL/GenBank/DDBJ databases">
        <title>Draft genome of the bovine lungworm Dictyocaulus viviparus.</title>
        <authorList>
            <person name="Mitreva M."/>
        </authorList>
    </citation>
    <scope>NUCLEOTIDE SEQUENCE [LARGE SCALE GENOMIC DNA]</scope>
    <source>
        <strain evidence="1 2">HannoverDv2000</strain>
    </source>
</reference>
<sequence>MVIIMISYYQAQTLFKTLLNVYLRMVWSIYSLTGRERVPSPVLTVPIDILLIVMVLQIFTCLKRNMKGSTTERRLRKGCCLRQSKTESKDNNRFNRWRNSVCDISTCEIISVYMVEVHSFNDKLKSILKPQGSDCVAGDAGLEAKIRHRTLTWYPELKMQKRSITRKNYMSFDRTLITKHSPHSGAEAPLSANDLLERKAKYKDKHISWEQECPVFVVYGYDPCRGELEYDENTMDDLSYREAEEIEKNIDKVLSSTLPNKDASKL</sequence>
<dbReference type="EMBL" id="KN716195">
    <property type="protein sequence ID" value="KJH50911.1"/>
    <property type="molecule type" value="Genomic_DNA"/>
</dbReference>
<proteinExistence type="predicted"/>
<gene>
    <name evidence="1" type="ORF">DICVIV_02965</name>
</gene>
<dbReference type="OrthoDB" id="5862539at2759"/>
<accession>A0A0D8Y8K4</accession>
<reference evidence="2" key="2">
    <citation type="journal article" date="2016" name="Sci. Rep.">
        <title>Dictyocaulus viviparus genome, variome and transcriptome elucidate lungworm biology and support future intervention.</title>
        <authorList>
            <person name="McNulty S.N."/>
            <person name="Strube C."/>
            <person name="Rosa B.A."/>
            <person name="Martin J.C."/>
            <person name="Tyagi R."/>
            <person name="Choi Y.J."/>
            <person name="Wang Q."/>
            <person name="Hallsworth Pepin K."/>
            <person name="Zhang X."/>
            <person name="Ozersky P."/>
            <person name="Wilson R.K."/>
            <person name="Sternberg P.W."/>
            <person name="Gasser R.B."/>
            <person name="Mitreva M."/>
        </authorList>
    </citation>
    <scope>NUCLEOTIDE SEQUENCE [LARGE SCALE GENOMIC DNA]</scope>
    <source>
        <strain evidence="2">HannoverDv2000</strain>
    </source>
</reference>
<evidence type="ECO:0000313" key="1">
    <source>
        <dbReference type="EMBL" id="KJH50911.1"/>
    </source>
</evidence>
<organism evidence="1 2">
    <name type="scientific">Dictyocaulus viviparus</name>
    <name type="common">Bovine lungworm</name>
    <dbReference type="NCBI Taxonomy" id="29172"/>
    <lineage>
        <taxon>Eukaryota</taxon>
        <taxon>Metazoa</taxon>
        <taxon>Ecdysozoa</taxon>
        <taxon>Nematoda</taxon>
        <taxon>Chromadorea</taxon>
        <taxon>Rhabditida</taxon>
        <taxon>Rhabditina</taxon>
        <taxon>Rhabditomorpha</taxon>
        <taxon>Strongyloidea</taxon>
        <taxon>Metastrongylidae</taxon>
        <taxon>Dictyocaulus</taxon>
    </lineage>
</organism>
<name>A0A0D8Y8K4_DICVI</name>
<evidence type="ECO:0000313" key="2">
    <source>
        <dbReference type="Proteomes" id="UP000053766"/>
    </source>
</evidence>
<dbReference type="Proteomes" id="UP000053766">
    <property type="component" value="Unassembled WGS sequence"/>
</dbReference>
<dbReference type="AlphaFoldDB" id="A0A0D8Y8K4"/>
<protein>
    <submittedName>
        <fullName evidence="1">Uncharacterized protein</fullName>
    </submittedName>
</protein>
<keyword evidence="2" id="KW-1185">Reference proteome</keyword>